<evidence type="ECO:0000313" key="3">
    <source>
        <dbReference type="RefSeq" id="XP_016981125.1"/>
    </source>
</evidence>
<protein>
    <submittedName>
        <fullName evidence="3">Uncharacterized protein LOC108046083</fullName>
    </submittedName>
</protein>
<sequence>MLSDPVEIVLPAESAATGGWELGGFQENPMDMAKENPRGKGRLCMIFRLGKHPSCEFANGLPPVGSATILYENSRERMI</sequence>
<organism evidence="3">
    <name type="scientific">Drosophila rhopaloa</name>
    <name type="common">Fruit fly</name>
    <dbReference type="NCBI Taxonomy" id="1041015"/>
    <lineage>
        <taxon>Eukaryota</taxon>
        <taxon>Metazoa</taxon>
        <taxon>Ecdysozoa</taxon>
        <taxon>Arthropoda</taxon>
        <taxon>Hexapoda</taxon>
        <taxon>Insecta</taxon>
        <taxon>Pterygota</taxon>
        <taxon>Neoptera</taxon>
        <taxon>Endopterygota</taxon>
        <taxon>Diptera</taxon>
        <taxon>Brachycera</taxon>
        <taxon>Muscomorpha</taxon>
        <taxon>Ephydroidea</taxon>
        <taxon>Drosophilidae</taxon>
        <taxon>Drosophila</taxon>
        <taxon>Sophophora</taxon>
    </lineage>
</organism>
<dbReference type="GeneID" id="108046083"/>
<name>A0A6P4ESI5_DRORH</name>
<evidence type="ECO:0000313" key="1">
    <source>
        <dbReference type="EnsemblMetazoa" id="XP_016981125.1"/>
    </source>
</evidence>
<dbReference type="Proteomes" id="UP001652680">
    <property type="component" value="Unassembled WGS sequence"/>
</dbReference>
<dbReference type="EnsemblMetazoa" id="XM_017125636.1">
    <property type="protein sequence ID" value="XP_016981125.1"/>
    <property type="gene ID" value="LOC108046083"/>
</dbReference>
<reference evidence="2" key="1">
    <citation type="journal article" date="2021" name="Elife">
        <title>Highly contiguous assemblies of 101 drosophilid genomes.</title>
        <authorList>
            <person name="Kim B.Y."/>
            <person name="Wang J.R."/>
            <person name="Miller D.E."/>
            <person name="Barmina O."/>
            <person name="Delaney E."/>
            <person name="Thompson A."/>
            <person name="Comeault A.A."/>
            <person name="Peede D."/>
            <person name="D'Agostino E.R."/>
            <person name="Pelaez J."/>
            <person name="Aguilar J.M."/>
            <person name="Haji D."/>
            <person name="Matsunaga T."/>
            <person name="Armstrong E.E."/>
            <person name="Zych M."/>
            <person name="Ogawa Y."/>
            <person name="Stamenkovic-Radak M."/>
            <person name="Jelic M."/>
            <person name="Veselinovic M.S."/>
            <person name="Tanaskovic M."/>
            <person name="Eric P."/>
            <person name="Gao J.J."/>
            <person name="Katoh T.K."/>
            <person name="Toda M.J."/>
            <person name="Watabe H."/>
            <person name="Watada M."/>
            <person name="Davis J.S."/>
            <person name="Moyle L.C."/>
            <person name="Manoli G."/>
            <person name="Bertolini E."/>
            <person name="Kostal V."/>
            <person name="Hawley R.S."/>
            <person name="Takahashi A."/>
            <person name="Jones C.D."/>
            <person name="Price D.K."/>
            <person name="Whiteman N."/>
            <person name="Kopp A."/>
            <person name="Matute D.R."/>
            <person name="Petrov D.A."/>
        </authorList>
    </citation>
    <scope>NUCLEOTIDE SEQUENCE [LARGE SCALE GENOMIC DNA]</scope>
</reference>
<dbReference type="RefSeq" id="XP_016981125.1">
    <property type="nucleotide sequence ID" value="XM_017125636.1"/>
</dbReference>
<dbReference type="OrthoDB" id="7854690at2759"/>
<dbReference type="AlphaFoldDB" id="A0A6P4ESI5"/>
<gene>
    <name evidence="3" type="primary">LOC108046083</name>
    <name evidence="1" type="synonym">108046083</name>
</gene>
<reference evidence="1" key="3">
    <citation type="submission" date="2025-05" db="UniProtKB">
        <authorList>
            <consortium name="EnsemblMetazoa"/>
        </authorList>
    </citation>
    <scope>IDENTIFICATION</scope>
</reference>
<accession>A0A6P4ESI5</accession>
<reference evidence="3" key="2">
    <citation type="submission" date="2025-04" db="UniProtKB">
        <authorList>
            <consortium name="RefSeq"/>
        </authorList>
    </citation>
    <scope>IDENTIFICATION</scope>
</reference>
<proteinExistence type="predicted"/>
<evidence type="ECO:0000313" key="2">
    <source>
        <dbReference type="Proteomes" id="UP001652680"/>
    </source>
</evidence>
<keyword evidence="2" id="KW-1185">Reference proteome</keyword>